<dbReference type="PANTHER" id="PTHR23157">
    <property type="entry name" value="GRIP AND COILED-COIL DOMAIN-CONTAINING PROTEIN 1"/>
    <property type="match status" value="1"/>
</dbReference>
<feature type="compositionally biased region" description="Low complexity" evidence="7">
    <location>
        <begin position="871"/>
        <end position="888"/>
    </location>
</feature>
<evidence type="ECO:0000313" key="9">
    <source>
        <dbReference type="EMBL" id="KAH6593318.1"/>
    </source>
</evidence>
<dbReference type="SMART" id="SM00755">
    <property type="entry name" value="Grip"/>
    <property type="match status" value="1"/>
</dbReference>
<feature type="region of interest" description="Disordered" evidence="7">
    <location>
        <begin position="912"/>
        <end position="932"/>
    </location>
</feature>
<dbReference type="Pfam" id="PF01465">
    <property type="entry name" value="GRIP"/>
    <property type="match status" value="1"/>
</dbReference>
<evidence type="ECO:0000313" key="10">
    <source>
        <dbReference type="Proteomes" id="UP001648503"/>
    </source>
</evidence>
<feature type="compositionally biased region" description="Basic and acidic residues" evidence="7">
    <location>
        <begin position="385"/>
        <end position="394"/>
    </location>
</feature>
<protein>
    <recommendedName>
        <fullName evidence="8">GRIP domain-containing protein</fullName>
    </recommendedName>
</protein>
<evidence type="ECO:0000256" key="5">
    <source>
        <dbReference type="ARBA" id="ARBA00023136"/>
    </source>
</evidence>
<feature type="region of interest" description="Disordered" evidence="7">
    <location>
        <begin position="58"/>
        <end position="106"/>
    </location>
</feature>
<evidence type="ECO:0000256" key="7">
    <source>
        <dbReference type="SAM" id="MobiDB-lite"/>
    </source>
</evidence>
<dbReference type="PANTHER" id="PTHR23157:SF25">
    <property type="entry name" value="GRIP AND COILED-COIL DOMAIN-CONTAINING PROTEIN 1"/>
    <property type="match status" value="1"/>
</dbReference>
<feature type="coiled-coil region" evidence="6">
    <location>
        <begin position="231"/>
        <end position="265"/>
    </location>
</feature>
<dbReference type="PROSITE" id="PS50913">
    <property type="entry name" value="GRIP"/>
    <property type="match status" value="1"/>
</dbReference>
<dbReference type="InterPro" id="IPR000237">
    <property type="entry name" value="GRIP_dom"/>
</dbReference>
<evidence type="ECO:0000256" key="1">
    <source>
        <dbReference type="ARBA" id="ARBA00004184"/>
    </source>
</evidence>
<evidence type="ECO:0000256" key="2">
    <source>
        <dbReference type="ARBA" id="ARBA00004496"/>
    </source>
</evidence>
<dbReference type="EMBL" id="JAFCIX010000357">
    <property type="protein sequence ID" value="KAH6593318.1"/>
    <property type="molecule type" value="Genomic_DNA"/>
</dbReference>
<feature type="coiled-coil region" evidence="6">
    <location>
        <begin position="646"/>
        <end position="756"/>
    </location>
</feature>
<feature type="region of interest" description="Disordered" evidence="7">
    <location>
        <begin position="365"/>
        <end position="396"/>
    </location>
</feature>
<feature type="region of interest" description="Disordered" evidence="7">
    <location>
        <begin position="1"/>
        <end position="27"/>
    </location>
</feature>
<feature type="compositionally biased region" description="Polar residues" evidence="7">
    <location>
        <begin position="8"/>
        <end position="27"/>
    </location>
</feature>
<feature type="coiled-coil region" evidence="6">
    <location>
        <begin position="109"/>
        <end position="150"/>
    </location>
</feature>
<feature type="region of interest" description="Disordered" evidence="7">
    <location>
        <begin position="871"/>
        <end position="892"/>
    </location>
</feature>
<evidence type="ECO:0000256" key="4">
    <source>
        <dbReference type="ARBA" id="ARBA00023054"/>
    </source>
</evidence>
<evidence type="ECO:0000256" key="6">
    <source>
        <dbReference type="SAM" id="Coils"/>
    </source>
</evidence>
<sequence length="1053" mass="118085">MDSDMPEDSTTVSTAPTRGGIPSTTGQDLWSQAENAVASGVAQIHQGTAIESVAVSATNNTDSSSVSSGQCAPSASLAAQRSPDRTNSATPTRYASSVCADTTESGPTVEQLQRQADICREKLANGMREFKKIAEENERLRSDIKMLKSDQRSVQRAGESPEDFAALRVKNQALEKELGQVRFNAKLKIKQLQKEMQRTSSIPLSAPGSSGELMFQSLSLDAPPTEEHTRILELEEKLENASKAKDSLQNQVQAFQADMLRMKEHSKMELESLKKQHVSELSAFQTQMPPSSQKGGGFNDKMQAATLEDEYVQDMPSYKQQYDLLKKLALQYQSFDSSCNIDANDPLSIIRTVSEYFSRPTSKYIGTTNGKLTQSTTPSANLQRRNTDPAKLESNDSSLDLQTDQLFQSSFPVSESMTQPRTYPSYNYEQLTIQTGPVTPEMYKLLAEELAQERALHLQLQLQVNGQQSRHSEVTPPAGSDKEELGDSIAPLDFHAEALSKDLDYFKSQTKQALQEKEGLQLKIAELAALVSDLEQKNGKKDTAVKLSADPSALEKRNFTLEEQLKDFGLQIANRQREISTLQDSLSVRNGEYEKLQKEHEDRIRKMKGLLMAANKSMTESKKLIAHRDTDITDLKTRLESSTTSEQALRERCEALQKTIDRMGSESLDDRDSLQIQIVDLQKQLELARTESSDMRTEFQSYKVRAAAALQMSGTSAAEKRISELEDARSRLTREKRELEEQLVRIQERCHLLEADLASSLEQIALLDDSLQRLKHGETGVQVLQVEIESLTRKVVFERQVHEDVLGSLRNGHSSTIEKLTEKHKQEIYVLEEALKKACQADASLQVSSTEELKKEISKLREQIAQTQASQLRQSISSQRESISSTSTPLPMIDTERHSTYLATPYLGRTSSSPSSLSQWSDPSAHPFNRNAGSTVTAVPVEMTSYKEKEYQLQVQQLGDMLNDNEAEIERLHTQEKVLKEELRRIDRMDKRQDLNVEYLKNVVLSFIESDTKEPLVPIIAQILHLSPDEAQRIQKKVHVPEDEIIPSFGFFG</sequence>
<keyword evidence="4 6" id="KW-0175">Coiled coil</keyword>
<gene>
    <name evidence="9" type="ORF">BASA50_007526</name>
</gene>
<dbReference type="Proteomes" id="UP001648503">
    <property type="component" value="Unassembled WGS sequence"/>
</dbReference>
<name>A0ABQ8F700_9FUNG</name>
<keyword evidence="3" id="KW-0963">Cytoplasm</keyword>
<comment type="subcellular location">
    <subcellularLocation>
        <location evidence="2">Cytoplasm</location>
    </subcellularLocation>
    <subcellularLocation>
        <location evidence="1">Endomembrane system</location>
        <topology evidence="1">Peripheral membrane protein</topology>
    </subcellularLocation>
</comment>
<dbReference type="InterPro" id="IPR051952">
    <property type="entry name" value="Golgi-autophagy_related"/>
</dbReference>
<keyword evidence="5" id="KW-0472">Membrane</keyword>
<organism evidence="9 10">
    <name type="scientific">Batrachochytrium salamandrivorans</name>
    <dbReference type="NCBI Taxonomy" id="1357716"/>
    <lineage>
        <taxon>Eukaryota</taxon>
        <taxon>Fungi</taxon>
        <taxon>Fungi incertae sedis</taxon>
        <taxon>Chytridiomycota</taxon>
        <taxon>Chytridiomycota incertae sedis</taxon>
        <taxon>Chytridiomycetes</taxon>
        <taxon>Rhizophydiales</taxon>
        <taxon>Rhizophydiales incertae sedis</taxon>
        <taxon>Batrachochytrium</taxon>
    </lineage>
</organism>
<accession>A0ABQ8F700</accession>
<feature type="domain" description="GRIP" evidence="8">
    <location>
        <begin position="990"/>
        <end position="1037"/>
    </location>
</feature>
<keyword evidence="10" id="KW-1185">Reference proteome</keyword>
<feature type="compositionally biased region" description="Low complexity" evidence="7">
    <location>
        <begin position="912"/>
        <end position="924"/>
    </location>
</feature>
<feature type="compositionally biased region" description="Polar residues" evidence="7">
    <location>
        <begin position="365"/>
        <end position="384"/>
    </location>
</feature>
<evidence type="ECO:0000259" key="8">
    <source>
        <dbReference type="PROSITE" id="PS50913"/>
    </source>
</evidence>
<evidence type="ECO:0000256" key="3">
    <source>
        <dbReference type="ARBA" id="ARBA00022490"/>
    </source>
</evidence>
<proteinExistence type="predicted"/>
<reference evidence="9 10" key="1">
    <citation type="submission" date="2021-02" db="EMBL/GenBank/DDBJ databases">
        <title>Variation within the Batrachochytrium salamandrivorans European outbreak.</title>
        <authorList>
            <person name="Kelly M."/>
            <person name="Pasmans F."/>
            <person name="Shea T.P."/>
            <person name="Munoz J.F."/>
            <person name="Carranza S."/>
            <person name="Cuomo C.A."/>
            <person name="Martel A."/>
        </authorList>
    </citation>
    <scope>NUCLEOTIDE SEQUENCE [LARGE SCALE GENOMIC DNA]</scope>
    <source>
        <strain evidence="9 10">AMFP18/2</strain>
    </source>
</reference>
<feature type="coiled-coil region" evidence="6">
    <location>
        <begin position="955"/>
        <end position="989"/>
    </location>
</feature>
<comment type="caution">
    <text evidence="9">The sequence shown here is derived from an EMBL/GenBank/DDBJ whole genome shotgun (WGS) entry which is preliminary data.</text>
</comment>